<evidence type="ECO:0000313" key="2">
    <source>
        <dbReference type="Proteomes" id="UP000295122"/>
    </source>
</evidence>
<proteinExistence type="predicted"/>
<dbReference type="EMBL" id="SNZR01000016">
    <property type="protein sequence ID" value="TDR87140.1"/>
    <property type="molecule type" value="Genomic_DNA"/>
</dbReference>
<organism evidence="1 2">
    <name type="scientific">Enterovirga rhinocerotis</name>
    <dbReference type="NCBI Taxonomy" id="1339210"/>
    <lineage>
        <taxon>Bacteria</taxon>
        <taxon>Pseudomonadati</taxon>
        <taxon>Pseudomonadota</taxon>
        <taxon>Alphaproteobacteria</taxon>
        <taxon>Hyphomicrobiales</taxon>
        <taxon>Methylobacteriaceae</taxon>
        <taxon>Enterovirga</taxon>
    </lineage>
</organism>
<reference evidence="1 2" key="1">
    <citation type="submission" date="2019-03" db="EMBL/GenBank/DDBJ databases">
        <title>Genomic Encyclopedia of Type Strains, Phase IV (KMG-IV): sequencing the most valuable type-strain genomes for metagenomic binning, comparative biology and taxonomic classification.</title>
        <authorList>
            <person name="Goeker M."/>
        </authorList>
    </citation>
    <scope>NUCLEOTIDE SEQUENCE [LARGE SCALE GENOMIC DNA]</scope>
    <source>
        <strain evidence="1 2">DSM 25903</strain>
    </source>
</reference>
<comment type="caution">
    <text evidence="1">The sequence shown here is derived from an EMBL/GenBank/DDBJ whole genome shotgun (WGS) entry which is preliminary data.</text>
</comment>
<evidence type="ECO:0000313" key="1">
    <source>
        <dbReference type="EMBL" id="TDR87140.1"/>
    </source>
</evidence>
<dbReference type="RefSeq" id="WP_133773805.1">
    <property type="nucleotide sequence ID" value="NZ_SNZR01000016.1"/>
</dbReference>
<dbReference type="Proteomes" id="UP000295122">
    <property type="component" value="Unassembled WGS sequence"/>
</dbReference>
<dbReference type="OrthoDB" id="4546670at2"/>
<dbReference type="AlphaFoldDB" id="A0A4R7BNM7"/>
<sequence length="132" mass="15037">MADTVLRFVTRETHPPYGFRTGVFQTAYGLRDEISPADPVGKALHVELTWFEKNMATPTRFSVSRHPRAAETAISWIKASAFEHVGRLRSLATLVERARQVQLDELRTERPGYVVFEDDHQIVALPFSDTPR</sequence>
<gene>
    <name evidence="1" type="ORF">EV668_4220</name>
</gene>
<accession>A0A4R7BNM7</accession>
<name>A0A4R7BNM7_9HYPH</name>
<keyword evidence="2" id="KW-1185">Reference proteome</keyword>
<protein>
    <submittedName>
        <fullName evidence="1">Uncharacterized protein</fullName>
    </submittedName>
</protein>